<proteinExistence type="predicted"/>
<dbReference type="EMBL" id="BLKU01000003">
    <property type="protein sequence ID" value="GFG64869.1"/>
    <property type="molecule type" value="Genomic_DNA"/>
</dbReference>
<dbReference type="Proteomes" id="UP000465306">
    <property type="component" value="Unassembled WGS sequence"/>
</dbReference>
<gene>
    <name evidence="1" type="ORF">MKUB_23590</name>
</gene>
<organism evidence="1 2">
    <name type="scientific">Mycobacterium kubicae</name>
    <dbReference type="NCBI Taxonomy" id="120959"/>
    <lineage>
        <taxon>Bacteria</taxon>
        <taxon>Bacillati</taxon>
        <taxon>Actinomycetota</taxon>
        <taxon>Actinomycetes</taxon>
        <taxon>Mycobacteriales</taxon>
        <taxon>Mycobacteriaceae</taxon>
        <taxon>Mycobacterium</taxon>
        <taxon>Mycobacterium simiae complex</taxon>
    </lineage>
</organism>
<evidence type="ECO:0000313" key="1">
    <source>
        <dbReference type="EMBL" id="GFG64869.1"/>
    </source>
</evidence>
<keyword evidence="2" id="KW-1185">Reference proteome</keyword>
<comment type="caution">
    <text evidence="1">The sequence shown here is derived from an EMBL/GenBank/DDBJ whole genome shotgun (WGS) entry which is preliminary data.</text>
</comment>
<sequence>MCAHGINCAVTVERPSIPRLESTLEAVSALSTPNAGTLELVLLRGVQQFASVRPAAVGLPQP</sequence>
<evidence type="ECO:0000313" key="2">
    <source>
        <dbReference type="Proteomes" id="UP000465306"/>
    </source>
</evidence>
<protein>
    <submittedName>
        <fullName evidence="1">Uncharacterized protein</fullName>
    </submittedName>
</protein>
<accession>A0ABQ1BMI0</accession>
<name>A0ABQ1BMI0_9MYCO</name>
<reference evidence="1 2" key="1">
    <citation type="journal article" date="2019" name="Emerg. Microbes Infect.">
        <title>Comprehensive subspecies identification of 175 nontuberculous mycobacteria species based on 7547 genomic profiles.</title>
        <authorList>
            <person name="Matsumoto Y."/>
            <person name="Kinjo T."/>
            <person name="Motooka D."/>
            <person name="Nabeya D."/>
            <person name="Jung N."/>
            <person name="Uechi K."/>
            <person name="Horii T."/>
            <person name="Iida T."/>
            <person name="Fujita J."/>
            <person name="Nakamura S."/>
        </authorList>
    </citation>
    <scope>NUCLEOTIDE SEQUENCE [LARGE SCALE GENOMIC DNA]</scope>
    <source>
        <strain evidence="1 2">JCM 13573</strain>
    </source>
</reference>